<keyword evidence="1" id="KW-0614">Plasmid</keyword>
<accession>A0ABC8EGS2</accession>
<reference evidence="1 2" key="1">
    <citation type="submission" date="2022-09" db="EMBL/GenBank/DDBJ databases">
        <title>complete genome sequences of Clostridium tetani str. KHSU-234311-028 isolated from soil.</title>
        <authorList>
            <person name="Sekizuka T."/>
            <person name="Shitada C."/>
            <person name="Takahashi M."/>
            <person name="Kuroda M."/>
        </authorList>
    </citation>
    <scope>NUCLEOTIDE SEQUENCE [LARGE SCALE GENOMIC DNA]</scope>
    <source>
        <strain evidence="1 2">KHSU-234311-028</strain>
        <plasmid evidence="1 2">pKHSU-234311-028-2</plasmid>
    </source>
</reference>
<gene>
    <name evidence="1" type="ORF">K234311028_p20250</name>
</gene>
<organism evidence="1 2">
    <name type="scientific">Clostridium tetani</name>
    <dbReference type="NCBI Taxonomy" id="1513"/>
    <lineage>
        <taxon>Bacteria</taxon>
        <taxon>Bacillati</taxon>
        <taxon>Bacillota</taxon>
        <taxon>Clostridia</taxon>
        <taxon>Eubacteriales</taxon>
        <taxon>Clostridiaceae</taxon>
        <taxon>Clostridium</taxon>
    </lineage>
</organism>
<sequence>MIQGVSVMEGLYLDGPLQLITKDCIIQHYKNSCVRYVNERISNAVKNRKLSVGLSKRCLYKELIEQVEKEYNILSETDESIIISWKE</sequence>
<name>A0ABC8EGS2_CLOTA</name>
<evidence type="ECO:0000313" key="1">
    <source>
        <dbReference type="EMBL" id="BDR82542.1"/>
    </source>
</evidence>
<proteinExistence type="predicted"/>
<protein>
    <submittedName>
        <fullName evidence="1">Uncharacterized protein</fullName>
    </submittedName>
</protein>
<dbReference type="Proteomes" id="UP001321763">
    <property type="component" value="Plasmid pKHSU-234311-028-2"/>
</dbReference>
<geneLocation type="plasmid" evidence="1 2">
    <name>pKHSU-234311-028-2</name>
</geneLocation>
<dbReference type="AlphaFoldDB" id="A0ABC8EGS2"/>
<dbReference type="EMBL" id="AP026820">
    <property type="protein sequence ID" value="BDR82542.1"/>
    <property type="molecule type" value="Genomic_DNA"/>
</dbReference>
<evidence type="ECO:0000313" key="2">
    <source>
        <dbReference type="Proteomes" id="UP001321763"/>
    </source>
</evidence>